<comment type="subcellular location">
    <subcellularLocation>
        <location evidence="1">Secreted</location>
    </subcellularLocation>
</comment>
<evidence type="ECO:0000256" key="2">
    <source>
        <dbReference type="ARBA" id="ARBA00022525"/>
    </source>
</evidence>
<dbReference type="PANTHER" id="PTHR38050">
    <property type="match status" value="1"/>
</dbReference>
<proteinExistence type="predicted"/>
<evidence type="ECO:0000256" key="8">
    <source>
        <dbReference type="SAM" id="SignalP"/>
    </source>
</evidence>
<dbReference type="InterPro" id="IPR029058">
    <property type="entry name" value="AB_hydrolase_fold"/>
</dbReference>
<evidence type="ECO:0000313" key="10">
    <source>
        <dbReference type="Proteomes" id="UP000184498"/>
    </source>
</evidence>
<accession>A0A1M6TWF3</accession>
<dbReference type="GO" id="GO:0045493">
    <property type="term" value="P:xylan catabolic process"/>
    <property type="evidence" value="ECO:0007669"/>
    <property type="project" value="UniProtKB-KW"/>
</dbReference>
<dbReference type="AlphaFoldDB" id="A0A1M6TWF3"/>
<dbReference type="InterPro" id="IPR043595">
    <property type="entry name" value="FaeB/C/D"/>
</dbReference>
<dbReference type="GO" id="GO:0030600">
    <property type="term" value="F:feruloyl esterase activity"/>
    <property type="evidence" value="ECO:0007669"/>
    <property type="project" value="InterPro"/>
</dbReference>
<keyword evidence="7" id="KW-0624">Polysaccharide degradation</keyword>
<keyword evidence="10" id="KW-1185">Reference proteome</keyword>
<feature type="signal peptide" evidence="8">
    <location>
        <begin position="1"/>
        <end position="18"/>
    </location>
</feature>
<evidence type="ECO:0000256" key="1">
    <source>
        <dbReference type="ARBA" id="ARBA00004613"/>
    </source>
</evidence>
<organism evidence="9 10">
    <name type="scientific">Epilithonimonas mollis</name>
    <dbReference type="NCBI Taxonomy" id="216903"/>
    <lineage>
        <taxon>Bacteria</taxon>
        <taxon>Pseudomonadati</taxon>
        <taxon>Bacteroidota</taxon>
        <taxon>Flavobacteriia</taxon>
        <taxon>Flavobacteriales</taxon>
        <taxon>Weeksellaceae</taxon>
        <taxon>Chryseobacterium group</taxon>
        <taxon>Epilithonimonas</taxon>
    </lineage>
</organism>
<evidence type="ECO:0000256" key="4">
    <source>
        <dbReference type="ARBA" id="ARBA00022729"/>
    </source>
</evidence>
<evidence type="ECO:0000256" key="7">
    <source>
        <dbReference type="ARBA" id="ARBA00023326"/>
    </source>
</evidence>
<sequence length="254" mass="28196">MKKLFTVLCLAWSIAVFCQITKNYTVDGVSRKAIIYEPALKSDKVPVVFVFHGHGGNASLVSRRIDVQNYYKEALVIFMQGLPGRTVPGLDPNGRMNGWQIFTDDLDGRDIKFFDEVFSDIHKNYKIDDRKIYLIGHSNGARFVNVLWKTRGDKITAICSASAQGGDMITGAVPLSVWMYIGNNDRIVSPQSQQQSIPIVKTNLGITGQGKSDGDKTMFSGKDSTELVLQQSNAGHEFPKSSLPEIVAFFKRTP</sequence>
<dbReference type="STRING" id="216903.SAMN05444371_2979"/>
<dbReference type="GO" id="GO:0005576">
    <property type="term" value="C:extracellular region"/>
    <property type="evidence" value="ECO:0007669"/>
    <property type="project" value="UniProtKB-SubCell"/>
</dbReference>
<reference evidence="10" key="1">
    <citation type="submission" date="2016-11" db="EMBL/GenBank/DDBJ databases">
        <authorList>
            <person name="Varghese N."/>
            <person name="Submissions S."/>
        </authorList>
    </citation>
    <scope>NUCLEOTIDE SEQUENCE [LARGE SCALE GENOMIC DNA]</scope>
    <source>
        <strain evidence="10">DSM 18016</strain>
    </source>
</reference>
<keyword evidence="4 8" id="KW-0732">Signal</keyword>
<evidence type="ECO:0000256" key="3">
    <source>
        <dbReference type="ARBA" id="ARBA00022651"/>
    </source>
</evidence>
<keyword evidence="6" id="KW-0119">Carbohydrate metabolism</keyword>
<gene>
    <name evidence="9" type="ORF">SAMN05444371_2979</name>
</gene>
<dbReference type="EMBL" id="FRAM01000004">
    <property type="protein sequence ID" value="SHK61223.1"/>
    <property type="molecule type" value="Genomic_DNA"/>
</dbReference>
<evidence type="ECO:0000256" key="5">
    <source>
        <dbReference type="ARBA" id="ARBA00022801"/>
    </source>
</evidence>
<protein>
    <submittedName>
        <fullName evidence="9">Polyhydroxybutyrate depolymerase</fullName>
    </submittedName>
</protein>
<feature type="chain" id="PRO_5012658084" evidence="8">
    <location>
        <begin position="19"/>
        <end position="254"/>
    </location>
</feature>
<dbReference type="OrthoDB" id="9764953at2"/>
<dbReference type="SUPFAM" id="SSF53474">
    <property type="entry name" value="alpha/beta-Hydrolases"/>
    <property type="match status" value="1"/>
</dbReference>
<evidence type="ECO:0000256" key="6">
    <source>
        <dbReference type="ARBA" id="ARBA00023277"/>
    </source>
</evidence>
<evidence type="ECO:0000313" key="9">
    <source>
        <dbReference type="EMBL" id="SHK61223.1"/>
    </source>
</evidence>
<dbReference type="PANTHER" id="PTHR38050:SF2">
    <property type="entry name" value="FERULOYL ESTERASE C-RELATED"/>
    <property type="match status" value="1"/>
</dbReference>
<dbReference type="RefSeq" id="WP_072999511.1">
    <property type="nucleotide sequence ID" value="NZ_FRAM01000004.1"/>
</dbReference>
<name>A0A1M6TWF3_9FLAO</name>
<keyword evidence="2" id="KW-0964">Secreted</keyword>
<dbReference type="Proteomes" id="UP000184498">
    <property type="component" value="Unassembled WGS sequence"/>
</dbReference>
<keyword evidence="5" id="KW-0378">Hydrolase</keyword>
<keyword evidence="3" id="KW-0858">Xylan degradation</keyword>
<dbReference type="Gene3D" id="3.40.50.1820">
    <property type="entry name" value="alpha/beta hydrolase"/>
    <property type="match status" value="1"/>
</dbReference>